<organism evidence="1 2">
    <name type="scientific">Hymenobacter metallilatus</name>
    <dbReference type="NCBI Taxonomy" id="2493666"/>
    <lineage>
        <taxon>Bacteria</taxon>
        <taxon>Pseudomonadati</taxon>
        <taxon>Bacteroidota</taxon>
        <taxon>Cytophagia</taxon>
        <taxon>Cytophagales</taxon>
        <taxon>Hymenobacteraceae</taxon>
        <taxon>Hymenobacter</taxon>
    </lineage>
</organism>
<dbReference type="OrthoDB" id="884449at2"/>
<name>A0A3R9M7W3_9BACT</name>
<dbReference type="EMBL" id="RWIS01000016">
    <property type="protein sequence ID" value="RSK24597.1"/>
    <property type="molecule type" value="Genomic_DNA"/>
</dbReference>
<accession>A0A3R9M7W3</accession>
<comment type="caution">
    <text evidence="1">The sequence shown here is derived from an EMBL/GenBank/DDBJ whole genome shotgun (WGS) entry which is preliminary data.</text>
</comment>
<evidence type="ECO:0000313" key="1">
    <source>
        <dbReference type="EMBL" id="RSK24597.1"/>
    </source>
</evidence>
<keyword evidence="2" id="KW-1185">Reference proteome</keyword>
<evidence type="ECO:0000313" key="2">
    <source>
        <dbReference type="Proteomes" id="UP000280066"/>
    </source>
</evidence>
<sequence>MSNTLLEQVKALHRHYNQVAETQVGMPSKRPRTHDNYAAQEQRVIDEAFEVSRVARSLPTAGTEYEAQVENIIDGCRQIQSNPYLRLGGIV</sequence>
<dbReference type="RefSeq" id="WP_125433387.1">
    <property type="nucleotide sequence ID" value="NZ_RWIS01000016.1"/>
</dbReference>
<gene>
    <name evidence="1" type="ORF">EI290_19820</name>
</gene>
<dbReference type="Proteomes" id="UP000280066">
    <property type="component" value="Unassembled WGS sequence"/>
</dbReference>
<protein>
    <submittedName>
        <fullName evidence="1">Uncharacterized protein</fullName>
    </submittedName>
</protein>
<proteinExistence type="predicted"/>
<dbReference type="AlphaFoldDB" id="A0A3R9M7W3"/>
<reference evidence="1 2" key="1">
    <citation type="submission" date="2018-12" db="EMBL/GenBank/DDBJ databases">
        <authorList>
            <person name="Feng G."/>
            <person name="Zhu H."/>
        </authorList>
    </citation>
    <scope>NUCLEOTIDE SEQUENCE [LARGE SCALE GENOMIC DNA]</scope>
    <source>
        <strain evidence="1 2">9PBR-2</strain>
    </source>
</reference>